<comment type="subcellular location">
    <subcellularLocation>
        <location evidence="3">Cell membrane</location>
        <location evidence="3">Sarcolemma</location>
        <topology evidence="3">Single-pass type II membrane protein</topology>
    </subcellularLocation>
    <subcellularLocation>
        <location evidence="2">Cytoplasm</location>
        <location evidence="2">Cytoskeleton</location>
    </subcellularLocation>
</comment>
<evidence type="ECO:0000256" key="11">
    <source>
        <dbReference type="ARBA" id="ARBA00023136"/>
    </source>
</evidence>
<organism evidence="17 18">
    <name type="scientific">Amblyomma americanum</name>
    <name type="common">Lone star tick</name>
    <dbReference type="NCBI Taxonomy" id="6943"/>
    <lineage>
        <taxon>Eukaryota</taxon>
        <taxon>Metazoa</taxon>
        <taxon>Ecdysozoa</taxon>
        <taxon>Arthropoda</taxon>
        <taxon>Chelicerata</taxon>
        <taxon>Arachnida</taxon>
        <taxon>Acari</taxon>
        <taxon>Parasitiformes</taxon>
        <taxon>Ixodida</taxon>
        <taxon>Ixodoidea</taxon>
        <taxon>Ixodidae</taxon>
        <taxon>Amblyomminae</taxon>
        <taxon>Amblyomma</taxon>
    </lineage>
</organism>
<dbReference type="PANTHER" id="PTHR21142:SF2">
    <property type="entry name" value="BETA-SARCOGLYCAN"/>
    <property type="match status" value="1"/>
</dbReference>
<protein>
    <recommendedName>
        <fullName evidence="5">Beta-sarcoglycan</fullName>
    </recommendedName>
</protein>
<evidence type="ECO:0000313" key="17">
    <source>
        <dbReference type="EMBL" id="KAK8763720.1"/>
    </source>
</evidence>
<evidence type="ECO:0000256" key="7">
    <source>
        <dbReference type="ARBA" id="ARBA00022490"/>
    </source>
</evidence>
<evidence type="ECO:0000313" key="18">
    <source>
        <dbReference type="Proteomes" id="UP001321473"/>
    </source>
</evidence>
<dbReference type="GO" id="GO:0007517">
    <property type="term" value="P:muscle organ development"/>
    <property type="evidence" value="ECO:0007669"/>
    <property type="project" value="InterPro"/>
</dbReference>
<evidence type="ECO:0000256" key="15">
    <source>
        <dbReference type="ARBA" id="ARBA00026041"/>
    </source>
</evidence>
<keyword evidence="14" id="KW-0206">Cytoskeleton</keyword>
<evidence type="ECO:0000256" key="5">
    <source>
        <dbReference type="ARBA" id="ARBA00015329"/>
    </source>
</evidence>
<comment type="caution">
    <text evidence="17">The sequence shown here is derived from an EMBL/GenBank/DDBJ whole genome shotgun (WGS) entry which is preliminary data.</text>
</comment>
<evidence type="ECO:0000256" key="12">
    <source>
        <dbReference type="ARBA" id="ARBA00023157"/>
    </source>
</evidence>
<evidence type="ECO:0000256" key="16">
    <source>
        <dbReference type="SAM" id="Phobius"/>
    </source>
</evidence>
<dbReference type="PANTHER" id="PTHR21142">
    <property type="entry name" value="SARCOGLYCANS"/>
    <property type="match status" value="1"/>
</dbReference>
<keyword evidence="11 16" id="KW-0472">Membrane</keyword>
<evidence type="ECO:0000256" key="8">
    <source>
        <dbReference type="ARBA" id="ARBA00022692"/>
    </source>
</evidence>
<evidence type="ECO:0000256" key="2">
    <source>
        <dbReference type="ARBA" id="ARBA00004245"/>
    </source>
</evidence>
<evidence type="ECO:0000256" key="10">
    <source>
        <dbReference type="ARBA" id="ARBA00022989"/>
    </source>
</evidence>
<dbReference type="AlphaFoldDB" id="A0AAQ4DMN0"/>
<dbReference type="InterPro" id="IPR006875">
    <property type="entry name" value="Sarcoglycan"/>
</dbReference>
<evidence type="ECO:0000256" key="14">
    <source>
        <dbReference type="ARBA" id="ARBA00023212"/>
    </source>
</evidence>
<evidence type="ECO:0000256" key="4">
    <source>
        <dbReference type="ARBA" id="ARBA00007574"/>
    </source>
</evidence>
<proteinExistence type="inferred from homology"/>
<name>A0AAQ4DMN0_AMBAM</name>
<accession>A0AAQ4DMN0</accession>
<sequence>MAAVAAVPAVEASRSTLSMREKAMLKQEINKRHNGNFSAGYVPIFENSLHKTGLRGRKAFLFYGLVVGLFVVSLANLAVTVMLLGVLRIGYGMESLEFLPSGQLLRFLNNADLGTVVPHKGVIGGFKDTDLHIIGESQPVVVRAAGEKQAGRQAPEAAGPSLEVGPDWTVVSNVKEFRVRSPTTGRTIFSTEYQGFQLPKGIPNLSVKEAHVSRLTSAKRDPLIISSPYQILLKGNGGLDMEGHNITWSAGHNIFLRSVNQSLTLDGSNGIRILAAGLPRSENPSSDASYWYKLCVCMPSGRIFRVPVREQGFGCGDVRFPESVNPCT</sequence>
<comment type="similarity">
    <text evidence="4">Belongs to the sarcoglycan beta/delta/gamma/zeta family.</text>
</comment>
<dbReference type="GO" id="GO:0042383">
    <property type="term" value="C:sarcolemma"/>
    <property type="evidence" value="ECO:0007669"/>
    <property type="project" value="UniProtKB-SubCell"/>
</dbReference>
<dbReference type="Proteomes" id="UP001321473">
    <property type="component" value="Unassembled WGS sequence"/>
</dbReference>
<dbReference type="GO" id="GO:0016012">
    <property type="term" value="C:sarcoglycan complex"/>
    <property type="evidence" value="ECO:0007669"/>
    <property type="project" value="InterPro"/>
</dbReference>
<evidence type="ECO:0000256" key="3">
    <source>
        <dbReference type="ARBA" id="ARBA00004274"/>
    </source>
</evidence>
<dbReference type="InterPro" id="IPR027659">
    <property type="entry name" value="Sgcb"/>
</dbReference>
<evidence type="ECO:0000256" key="1">
    <source>
        <dbReference type="ARBA" id="ARBA00002860"/>
    </source>
</evidence>
<dbReference type="GO" id="GO:0005856">
    <property type="term" value="C:cytoskeleton"/>
    <property type="evidence" value="ECO:0007669"/>
    <property type="project" value="UniProtKB-SubCell"/>
</dbReference>
<feature type="transmembrane region" description="Helical" evidence="16">
    <location>
        <begin position="60"/>
        <end position="87"/>
    </location>
</feature>
<keyword evidence="6" id="KW-1003">Cell membrane</keyword>
<keyword evidence="10 16" id="KW-1133">Transmembrane helix</keyword>
<evidence type="ECO:0000256" key="6">
    <source>
        <dbReference type="ARBA" id="ARBA00022475"/>
    </source>
</evidence>
<comment type="function">
    <text evidence="1">Component of the sarcoglycan complex, a subcomplex of the dystrophin-glycoprotein complex which forms a link between the F-actin cytoskeleton and the extracellular matrix.</text>
</comment>
<evidence type="ECO:0000256" key="13">
    <source>
        <dbReference type="ARBA" id="ARBA00023180"/>
    </source>
</evidence>
<comment type="subunit">
    <text evidence="15">Cross-link to form 2 major subcomplexes: one consisting of SGCB, SGCD and SGCG and the other consisting of SGCB and SGCD. The association between SGCB and SGCG is particularly strong while SGCA is loosely associated with the other sarcoglycans.</text>
</comment>
<gene>
    <name evidence="17" type="ORF">V5799_033673</name>
</gene>
<evidence type="ECO:0000256" key="9">
    <source>
        <dbReference type="ARBA" id="ARBA00022968"/>
    </source>
</evidence>
<keyword evidence="12" id="KW-1015">Disulfide bond</keyword>
<dbReference type="Pfam" id="PF04790">
    <property type="entry name" value="Sarcoglycan_1"/>
    <property type="match status" value="1"/>
</dbReference>
<keyword evidence="13" id="KW-0325">Glycoprotein</keyword>
<keyword evidence="7" id="KW-0963">Cytoplasm</keyword>
<dbReference type="EMBL" id="JARKHS020029062">
    <property type="protein sequence ID" value="KAK8763720.1"/>
    <property type="molecule type" value="Genomic_DNA"/>
</dbReference>
<keyword evidence="8 16" id="KW-0812">Transmembrane</keyword>
<keyword evidence="9" id="KW-0735">Signal-anchor</keyword>
<keyword evidence="18" id="KW-1185">Reference proteome</keyword>
<reference evidence="17 18" key="1">
    <citation type="journal article" date="2023" name="Arcadia Sci">
        <title>De novo assembly of a long-read Amblyomma americanum tick genome.</title>
        <authorList>
            <person name="Chou S."/>
            <person name="Poskanzer K.E."/>
            <person name="Rollins M."/>
            <person name="Thuy-Boun P.S."/>
        </authorList>
    </citation>
    <scope>NUCLEOTIDE SEQUENCE [LARGE SCALE GENOMIC DNA]</scope>
    <source>
        <strain evidence="17">F_SG_1</strain>
        <tissue evidence="17">Salivary glands</tissue>
    </source>
</reference>